<keyword evidence="7" id="KW-0963">Cytoplasm</keyword>
<evidence type="ECO:0000256" key="2">
    <source>
        <dbReference type="ARBA" id="ARBA00022555"/>
    </source>
</evidence>
<dbReference type="PROSITE" id="PS01195">
    <property type="entry name" value="PEPT_TRNA_HYDROL_1"/>
    <property type="match status" value="1"/>
</dbReference>
<feature type="binding site" evidence="7">
    <location>
        <position position="151"/>
    </location>
    <ligand>
        <name>tRNA</name>
        <dbReference type="ChEBI" id="CHEBI:17843"/>
    </ligand>
</feature>
<dbReference type="PANTHER" id="PTHR17224">
    <property type="entry name" value="PEPTIDYL-TRNA HYDROLASE"/>
    <property type="match status" value="1"/>
</dbReference>
<dbReference type="EC" id="3.1.1.29" evidence="1 7"/>
<comment type="subunit">
    <text evidence="7">Monomer.</text>
</comment>
<comment type="caution">
    <text evidence="10">The sequence shown here is derived from an EMBL/GenBank/DDBJ whole genome shotgun (WGS) entry which is preliminary data.</text>
</comment>
<keyword evidence="2 7" id="KW-0820">tRNA-binding</keyword>
<dbReference type="Gene3D" id="3.40.50.1470">
    <property type="entry name" value="Peptidyl-tRNA hydrolase"/>
    <property type="match status" value="1"/>
</dbReference>
<feature type="site" description="Stabilizes the basic form of H active site to accept a proton" evidence="7">
    <location>
        <position position="130"/>
    </location>
</feature>
<evidence type="ECO:0000313" key="10">
    <source>
        <dbReference type="EMBL" id="RCL38703.1"/>
    </source>
</evidence>
<comment type="function">
    <text evidence="7">Catalyzes the release of premature peptidyl moieties from peptidyl-tRNA molecules trapped in stalled 50S ribosomal subunits, and thus maintains levels of free tRNAs and 50S ribosomes.</text>
</comment>
<dbReference type="Pfam" id="PF01195">
    <property type="entry name" value="Pept_tRNA_hydro"/>
    <property type="match status" value="1"/>
</dbReference>
<proteinExistence type="inferred from homology"/>
<dbReference type="GO" id="GO:0006515">
    <property type="term" value="P:protein quality control for misfolded or incompletely synthesized proteins"/>
    <property type="evidence" value="ECO:0007669"/>
    <property type="project" value="UniProtKB-UniRule"/>
</dbReference>
<dbReference type="EMBL" id="QOPD01000002">
    <property type="protein sequence ID" value="RCL38703.1"/>
    <property type="molecule type" value="Genomic_DNA"/>
</dbReference>
<dbReference type="InterPro" id="IPR001328">
    <property type="entry name" value="Pept_tRNA_hydro"/>
</dbReference>
<keyword evidence="3 7" id="KW-0378">Hydrolase</keyword>
<comment type="catalytic activity">
    <reaction evidence="7 8">
        <text>an N-acyl-L-alpha-aminoacyl-tRNA + H2O = an N-acyl-L-amino acid + a tRNA + H(+)</text>
        <dbReference type="Rhea" id="RHEA:54448"/>
        <dbReference type="Rhea" id="RHEA-COMP:10123"/>
        <dbReference type="Rhea" id="RHEA-COMP:13883"/>
        <dbReference type="ChEBI" id="CHEBI:15377"/>
        <dbReference type="ChEBI" id="CHEBI:15378"/>
        <dbReference type="ChEBI" id="CHEBI:59874"/>
        <dbReference type="ChEBI" id="CHEBI:78442"/>
        <dbReference type="ChEBI" id="CHEBI:138191"/>
        <dbReference type="EC" id="3.1.1.29"/>
    </reaction>
</comment>
<dbReference type="NCBIfam" id="TIGR00447">
    <property type="entry name" value="pth"/>
    <property type="match status" value="1"/>
</dbReference>
<dbReference type="InterPro" id="IPR036416">
    <property type="entry name" value="Pept_tRNA_hydro_sf"/>
</dbReference>
<protein>
    <recommendedName>
        <fullName evidence="6 7">Peptidyl-tRNA hydrolase</fullName>
        <shortName evidence="7">Pth</shortName>
        <ecNumber evidence="1 7">3.1.1.29</ecNumber>
    </recommendedName>
</protein>
<evidence type="ECO:0000256" key="7">
    <source>
        <dbReference type="HAMAP-Rule" id="MF_00083"/>
    </source>
</evidence>
<evidence type="ECO:0000256" key="8">
    <source>
        <dbReference type="RuleBase" id="RU000673"/>
    </source>
</evidence>
<name>A0A368BN20_9GAMM</name>
<feature type="binding site" evidence="7">
    <location>
        <position position="103"/>
    </location>
    <ligand>
        <name>tRNA</name>
        <dbReference type="ChEBI" id="CHEBI:17843"/>
    </ligand>
</feature>
<dbReference type="CDD" id="cd00462">
    <property type="entry name" value="PTH"/>
    <property type="match status" value="1"/>
</dbReference>
<feature type="site" description="Discriminates between blocked and unblocked aminoacyl-tRNA" evidence="7">
    <location>
        <position position="47"/>
    </location>
</feature>
<feature type="binding site" evidence="7">
    <location>
        <position position="52"/>
    </location>
    <ligand>
        <name>tRNA</name>
        <dbReference type="ChEBI" id="CHEBI:17843"/>
    </ligand>
</feature>
<evidence type="ECO:0000256" key="5">
    <source>
        <dbReference type="ARBA" id="ARBA00038063"/>
    </source>
</evidence>
<dbReference type="GO" id="GO:0000049">
    <property type="term" value="F:tRNA binding"/>
    <property type="evidence" value="ECO:0007669"/>
    <property type="project" value="UniProtKB-UniRule"/>
</dbReference>
<evidence type="ECO:0000256" key="9">
    <source>
        <dbReference type="RuleBase" id="RU004320"/>
    </source>
</evidence>
<evidence type="ECO:0000256" key="4">
    <source>
        <dbReference type="ARBA" id="ARBA00022884"/>
    </source>
</evidence>
<evidence type="ECO:0000256" key="6">
    <source>
        <dbReference type="ARBA" id="ARBA00050038"/>
    </source>
</evidence>
<dbReference type="GO" id="GO:0072344">
    <property type="term" value="P:rescue of stalled ribosome"/>
    <property type="evidence" value="ECO:0007669"/>
    <property type="project" value="UniProtKB-UniRule"/>
</dbReference>
<dbReference type="HAMAP" id="MF_00083">
    <property type="entry name" value="Pept_tRNA_hydro_bact"/>
    <property type="match status" value="1"/>
</dbReference>
<dbReference type="PROSITE" id="PS01196">
    <property type="entry name" value="PEPT_TRNA_HYDROL_2"/>
    <property type="match status" value="1"/>
</dbReference>
<evidence type="ECO:0000256" key="1">
    <source>
        <dbReference type="ARBA" id="ARBA00013260"/>
    </source>
</evidence>
<evidence type="ECO:0000256" key="3">
    <source>
        <dbReference type="ARBA" id="ARBA00022801"/>
    </source>
</evidence>
<dbReference type="PANTHER" id="PTHR17224:SF1">
    <property type="entry name" value="PEPTIDYL-TRNA HYDROLASE"/>
    <property type="match status" value="1"/>
</dbReference>
<dbReference type="GO" id="GO:0004045">
    <property type="term" value="F:peptidyl-tRNA hydrolase activity"/>
    <property type="evidence" value="ECO:0007669"/>
    <property type="project" value="UniProtKB-UniRule"/>
</dbReference>
<dbReference type="Proteomes" id="UP000252147">
    <property type="component" value="Unassembled WGS sequence"/>
</dbReference>
<reference evidence="10 11" key="1">
    <citation type="journal article" date="2018" name="Microbiome">
        <title>Fine metagenomic profile of the Mediterranean stratified and mixed water columns revealed by assembly and recruitment.</title>
        <authorList>
            <person name="Haro-Moreno J.M."/>
            <person name="Lopez-Perez M."/>
            <person name="De La Torre J.R."/>
            <person name="Picazo A."/>
            <person name="Camacho A."/>
            <person name="Rodriguez-Valera F."/>
        </authorList>
    </citation>
    <scope>NUCLEOTIDE SEQUENCE [LARGE SCALE GENOMIC DNA]</scope>
    <source>
        <strain evidence="10">MED-G83</strain>
    </source>
</reference>
<evidence type="ECO:0000313" key="11">
    <source>
        <dbReference type="Proteomes" id="UP000252147"/>
    </source>
</evidence>
<accession>A0A368BN20</accession>
<comment type="function">
    <text evidence="7">Hydrolyzes ribosome-free peptidyl-tRNAs (with 1 or more amino acids incorporated), which drop off the ribosome during protein synthesis, or as a result of ribosome stalling.</text>
</comment>
<organism evidence="10 11">
    <name type="scientific">SAR86 cluster bacterium</name>
    <dbReference type="NCBI Taxonomy" id="2030880"/>
    <lineage>
        <taxon>Bacteria</taxon>
        <taxon>Pseudomonadati</taxon>
        <taxon>Pseudomonadota</taxon>
        <taxon>Gammaproteobacteria</taxon>
        <taxon>SAR86 cluster</taxon>
    </lineage>
</organism>
<dbReference type="SUPFAM" id="SSF53178">
    <property type="entry name" value="Peptidyl-tRNA hydrolase-like"/>
    <property type="match status" value="1"/>
</dbReference>
<gene>
    <name evidence="7" type="primary">pth</name>
    <name evidence="10" type="ORF">DBW97_01445</name>
</gene>
<comment type="subcellular location">
    <subcellularLocation>
        <location evidence="7">Cytoplasm</location>
    </subcellularLocation>
</comment>
<feature type="active site" description="Proton acceptor" evidence="7">
    <location>
        <position position="57"/>
    </location>
</feature>
<dbReference type="InterPro" id="IPR018171">
    <property type="entry name" value="Pept_tRNA_hydro_CS"/>
</dbReference>
<feature type="binding site" evidence="7">
    <location>
        <position position="105"/>
    </location>
    <ligand>
        <name>tRNA</name>
        <dbReference type="ChEBI" id="CHEBI:17843"/>
    </ligand>
</feature>
<sequence>MKMRKKKLRIHQMDQQPIMKLLEKIVQILLRRNPSNLADLCIVGLGNPGDKHSKTRHNLGYDFVELIAQRFNTQFSASKKLDASIAEFNFGEKSILLVKPNAFINLSGKTLSLIKRYKVNSLDKVLVVHDDMDLQPSEVKLKVGGSDGGHNGLKDIIKTVGKEFIRLRFGIGHPAIKADTNAWVIKKPSPEEKKLIADSFDKAIFALDDILHLEWLLAMNKLHSK</sequence>
<keyword evidence="4 7" id="KW-0694">RNA-binding</keyword>
<comment type="similarity">
    <text evidence="5 7 9">Belongs to the PTH family.</text>
</comment>
<dbReference type="AlphaFoldDB" id="A0A368BN20"/>
<dbReference type="FunFam" id="3.40.50.1470:FF:000001">
    <property type="entry name" value="Peptidyl-tRNA hydrolase"/>
    <property type="match status" value="1"/>
</dbReference>
<dbReference type="GO" id="GO:0005737">
    <property type="term" value="C:cytoplasm"/>
    <property type="evidence" value="ECO:0007669"/>
    <property type="project" value="UniProtKB-SubCell"/>
</dbReference>